<sequence>MHLSDGTDQFCPSGFNTLHACIFQREDLHAHNTISCCIKFC</sequence>
<organism evidence="1">
    <name type="scientific">Arundo donax</name>
    <name type="common">Giant reed</name>
    <name type="synonym">Donax arundinaceus</name>
    <dbReference type="NCBI Taxonomy" id="35708"/>
    <lineage>
        <taxon>Eukaryota</taxon>
        <taxon>Viridiplantae</taxon>
        <taxon>Streptophyta</taxon>
        <taxon>Embryophyta</taxon>
        <taxon>Tracheophyta</taxon>
        <taxon>Spermatophyta</taxon>
        <taxon>Magnoliopsida</taxon>
        <taxon>Liliopsida</taxon>
        <taxon>Poales</taxon>
        <taxon>Poaceae</taxon>
        <taxon>PACMAD clade</taxon>
        <taxon>Arundinoideae</taxon>
        <taxon>Arundineae</taxon>
        <taxon>Arundo</taxon>
    </lineage>
</organism>
<reference evidence="1" key="1">
    <citation type="submission" date="2014-09" db="EMBL/GenBank/DDBJ databases">
        <authorList>
            <person name="Magalhaes I.L.F."/>
            <person name="Oliveira U."/>
            <person name="Santos F.R."/>
            <person name="Vidigal T.H.D.A."/>
            <person name="Brescovit A.D."/>
            <person name="Santos A.J."/>
        </authorList>
    </citation>
    <scope>NUCLEOTIDE SEQUENCE</scope>
    <source>
        <tissue evidence="1">Shoot tissue taken approximately 20 cm above the soil surface</tissue>
    </source>
</reference>
<reference evidence="1" key="2">
    <citation type="journal article" date="2015" name="Data Brief">
        <title>Shoot transcriptome of the giant reed, Arundo donax.</title>
        <authorList>
            <person name="Barrero R.A."/>
            <person name="Guerrero F.D."/>
            <person name="Moolhuijzen P."/>
            <person name="Goolsby J.A."/>
            <person name="Tidwell J."/>
            <person name="Bellgard S.E."/>
            <person name="Bellgard M.I."/>
        </authorList>
    </citation>
    <scope>NUCLEOTIDE SEQUENCE</scope>
    <source>
        <tissue evidence="1">Shoot tissue taken approximately 20 cm above the soil surface</tissue>
    </source>
</reference>
<name>A0A0A8Y604_ARUDO</name>
<dbReference type="AlphaFoldDB" id="A0A0A8Y604"/>
<dbReference type="EMBL" id="GBRH01276446">
    <property type="protein sequence ID" value="JAD21449.1"/>
    <property type="molecule type" value="Transcribed_RNA"/>
</dbReference>
<accession>A0A0A8Y604</accession>
<protein>
    <submittedName>
        <fullName evidence="1">Uncharacterized protein</fullName>
    </submittedName>
</protein>
<evidence type="ECO:0000313" key="1">
    <source>
        <dbReference type="EMBL" id="JAD21449.1"/>
    </source>
</evidence>
<proteinExistence type="predicted"/>